<gene>
    <name evidence="1" type="ORF">V6N12_010913</name>
</gene>
<evidence type="ECO:0000313" key="2">
    <source>
        <dbReference type="Proteomes" id="UP001472677"/>
    </source>
</evidence>
<name>A0ABR2ENX9_9ROSI</name>
<accession>A0ABR2ENX9</accession>
<reference evidence="1 2" key="1">
    <citation type="journal article" date="2024" name="G3 (Bethesda)">
        <title>Genome assembly of Hibiscus sabdariffa L. provides insights into metabolisms of medicinal natural products.</title>
        <authorList>
            <person name="Kim T."/>
        </authorList>
    </citation>
    <scope>NUCLEOTIDE SEQUENCE [LARGE SCALE GENOMIC DNA]</scope>
    <source>
        <strain evidence="1">TK-2024</strain>
        <tissue evidence="1">Old leaves</tissue>
    </source>
</reference>
<organism evidence="1 2">
    <name type="scientific">Hibiscus sabdariffa</name>
    <name type="common">roselle</name>
    <dbReference type="NCBI Taxonomy" id="183260"/>
    <lineage>
        <taxon>Eukaryota</taxon>
        <taxon>Viridiplantae</taxon>
        <taxon>Streptophyta</taxon>
        <taxon>Embryophyta</taxon>
        <taxon>Tracheophyta</taxon>
        <taxon>Spermatophyta</taxon>
        <taxon>Magnoliopsida</taxon>
        <taxon>eudicotyledons</taxon>
        <taxon>Gunneridae</taxon>
        <taxon>Pentapetalae</taxon>
        <taxon>rosids</taxon>
        <taxon>malvids</taxon>
        <taxon>Malvales</taxon>
        <taxon>Malvaceae</taxon>
        <taxon>Malvoideae</taxon>
        <taxon>Hibiscus</taxon>
    </lineage>
</organism>
<comment type="caution">
    <text evidence="1">The sequence shown here is derived from an EMBL/GenBank/DDBJ whole genome shotgun (WGS) entry which is preliminary data.</text>
</comment>
<keyword evidence="2" id="KW-1185">Reference proteome</keyword>
<evidence type="ECO:0000313" key="1">
    <source>
        <dbReference type="EMBL" id="KAK8562847.1"/>
    </source>
</evidence>
<protein>
    <submittedName>
        <fullName evidence="1">Uncharacterized protein</fullName>
    </submittedName>
</protein>
<proteinExistence type="predicted"/>
<dbReference type="Proteomes" id="UP001472677">
    <property type="component" value="Unassembled WGS sequence"/>
</dbReference>
<sequence>MGGFKLSDETAVDIVFRNPRAGIARRLARVALQEVVRKREIRYGDTKRIEKGIRRRFMTIEPWLLLISINNVVLSSWKWRLIPSPNNKISSY</sequence>
<dbReference type="EMBL" id="JBBPBM010000012">
    <property type="protein sequence ID" value="KAK8562847.1"/>
    <property type="molecule type" value="Genomic_DNA"/>
</dbReference>